<comment type="caution">
    <text evidence="2">The sequence shown here is derived from an EMBL/GenBank/DDBJ whole genome shotgun (WGS) entry which is preliminary data.</text>
</comment>
<name>A0A2U3E3C0_PURLI</name>
<dbReference type="AlphaFoldDB" id="A0A2U3E3C0"/>
<sequence length="919" mass="99024">MVEVKALHGGELNLGRAGALAGVAWREVRRRTGPGPKASSTSSWRRRRHGGGHVHSVRKRLKQEGGREGGGVVNRGADVRWGWPWLLVGVGVGGGRGRGREGSRERRGEWDGGSAIEKQGQSDLTLLLSARSRRRVTKLERLERALERVGFCSDGRAVGGGSESERWLQSASSLLAINQSLAPHRTGLVAPAGHHSGHRDTAKACPDVANEQWTDLQSAWRSGRAGWNAECLGRDQAQQHKVTTETLRESGRAMEGGRRPTRTEPPRRTPLYSKPTYFVQTAGSDCTTTAPPRRTYERVYSVLGTKLETRWWSTILRESWESGSAIASPRCRRRAGGASESDNQSVNEWHGIHGGWLALGPVGIGPAGIRQATNLAAGRRGEETRDMHQSARPDMSPPVTRSAALLQRRQGTGGCPAVSILPSQRWRVGAAVVSSPSQGSNPRLRVDRAGPGRGRLTGAACEIQHLAGWLALGRCCSAGGCWTGVLAAERGTAKRWNHRARATGLRLAPSSPRETAAFRNGGQGGAPRQLTGTTPGHRFGTAVPWSLNAGSASWPHAVAGPRRHPFVRTSEHDAATRRRRSRHWGRHVFPRAPPIDRSPDGAAREEAGERVTSRVQDLLCMRSCEIWAGALAVDVPRPPRTTRPAASITETRARSWGACRRGRGSAPAFLPPPLRAAISADSRARQVASSCRETASRLFVVLSGHTSLAPSLVLQTTYAVSDIRASSPGAASPARHPWRRRRTPHRIVCKPSALVPALSQRWAGCGMPIAPGSRIPGSQPILRSGVSLDQQLVRSGRRQISASPGHFQKVDAPLPQAAGNGSTKTNGRAPLLFNDTATPRIHGTEHGPPAHAAPQHPRRAPASNTGLIDIDPVRAHLASWQTRPPLGWASQRWHRGAREAWTGGRGVGRGGPMRSPKKK</sequence>
<feature type="region of interest" description="Disordered" evidence="1">
    <location>
        <begin position="588"/>
        <end position="610"/>
    </location>
</feature>
<evidence type="ECO:0000256" key="1">
    <source>
        <dbReference type="SAM" id="MobiDB-lite"/>
    </source>
</evidence>
<accession>A0A2U3E3C0</accession>
<feature type="region of interest" description="Disordered" evidence="1">
    <location>
        <begin position="378"/>
        <end position="398"/>
    </location>
</feature>
<evidence type="ECO:0000313" key="3">
    <source>
        <dbReference type="Proteomes" id="UP000245956"/>
    </source>
</evidence>
<gene>
    <name evidence="2" type="ORF">PCL_01387</name>
</gene>
<feature type="region of interest" description="Disordered" evidence="1">
    <location>
        <begin position="897"/>
        <end position="919"/>
    </location>
</feature>
<proteinExistence type="predicted"/>
<feature type="compositionally biased region" description="Basic and acidic residues" evidence="1">
    <location>
        <begin position="597"/>
        <end position="610"/>
    </location>
</feature>
<feature type="region of interest" description="Disordered" evidence="1">
    <location>
        <begin position="807"/>
        <end position="866"/>
    </location>
</feature>
<reference evidence="2 3" key="1">
    <citation type="journal article" date="2016" name="Front. Microbiol.">
        <title>Genome and transcriptome sequences reveal the specific parasitism of the nematophagous Purpureocillium lilacinum 36-1.</title>
        <authorList>
            <person name="Xie J."/>
            <person name="Li S."/>
            <person name="Mo C."/>
            <person name="Xiao X."/>
            <person name="Peng D."/>
            <person name="Wang G."/>
            <person name="Xiao Y."/>
        </authorList>
    </citation>
    <scope>NUCLEOTIDE SEQUENCE [LARGE SCALE GENOMIC DNA]</scope>
    <source>
        <strain evidence="2 3">36-1</strain>
    </source>
</reference>
<feature type="compositionally biased region" description="Basic and acidic residues" evidence="1">
    <location>
        <begin position="379"/>
        <end position="391"/>
    </location>
</feature>
<dbReference type="EMBL" id="LCWV01000013">
    <property type="protein sequence ID" value="PWI69002.1"/>
    <property type="molecule type" value="Genomic_DNA"/>
</dbReference>
<feature type="region of interest" description="Disordered" evidence="1">
    <location>
        <begin position="237"/>
        <end position="272"/>
    </location>
</feature>
<feature type="region of interest" description="Disordered" evidence="1">
    <location>
        <begin position="94"/>
        <end position="116"/>
    </location>
</feature>
<evidence type="ECO:0000313" key="2">
    <source>
        <dbReference type="EMBL" id="PWI69002.1"/>
    </source>
</evidence>
<feature type="region of interest" description="Disordered" evidence="1">
    <location>
        <begin position="30"/>
        <end position="73"/>
    </location>
</feature>
<dbReference type="Proteomes" id="UP000245956">
    <property type="component" value="Unassembled WGS sequence"/>
</dbReference>
<feature type="compositionally biased region" description="Basic residues" evidence="1">
    <location>
        <begin position="44"/>
        <end position="61"/>
    </location>
</feature>
<protein>
    <submittedName>
        <fullName evidence="2">Uncharacterized protein</fullName>
    </submittedName>
</protein>
<feature type="compositionally biased region" description="Basic and acidic residues" evidence="1">
    <location>
        <begin position="98"/>
        <end position="110"/>
    </location>
</feature>
<feature type="region of interest" description="Disordered" evidence="1">
    <location>
        <begin position="510"/>
        <end position="534"/>
    </location>
</feature>
<organism evidence="2 3">
    <name type="scientific">Purpureocillium lilacinum</name>
    <name type="common">Paecilomyces lilacinus</name>
    <dbReference type="NCBI Taxonomy" id="33203"/>
    <lineage>
        <taxon>Eukaryota</taxon>
        <taxon>Fungi</taxon>
        <taxon>Dikarya</taxon>
        <taxon>Ascomycota</taxon>
        <taxon>Pezizomycotina</taxon>
        <taxon>Sordariomycetes</taxon>
        <taxon>Hypocreomycetidae</taxon>
        <taxon>Hypocreales</taxon>
        <taxon>Ophiocordycipitaceae</taxon>
        <taxon>Purpureocillium</taxon>
    </lineage>
</organism>
<feature type="compositionally biased region" description="Basic and acidic residues" evidence="1">
    <location>
        <begin position="242"/>
        <end position="267"/>
    </location>
</feature>